<dbReference type="GO" id="GO:0015074">
    <property type="term" value="P:DNA integration"/>
    <property type="evidence" value="ECO:0007669"/>
    <property type="project" value="InterPro"/>
</dbReference>
<gene>
    <name evidence="6" type="primary">xerC_4</name>
    <name evidence="6" type="ORF">ETAA8_28550</name>
</gene>
<dbReference type="Gene3D" id="1.10.150.130">
    <property type="match status" value="1"/>
</dbReference>
<dbReference type="Gene3D" id="1.10.443.10">
    <property type="entry name" value="Intergrase catalytic core"/>
    <property type="match status" value="1"/>
</dbReference>
<evidence type="ECO:0000256" key="1">
    <source>
        <dbReference type="ARBA" id="ARBA00008857"/>
    </source>
</evidence>
<evidence type="ECO:0000313" key="6">
    <source>
        <dbReference type="EMBL" id="QDU27765.1"/>
    </source>
</evidence>
<keyword evidence="2" id="KW-0238">DNA-binding</keyword>
<keyword evidence="7" id="KW-1185">Reference proteome</keyword>
<feature type="domain" description="Tyr recombinase" evidence="5">
    <location>
        <begin position="207"/>
        <end position="406"/>
    </location>
</feature>
<dbReference type="Proteomes" id="UP000315017">
    <property type="component" value="Chromosome"/>
</dbReference>
<evidence type="ECO:0000259" key="5">
    <source>
        <dbReference type="PROSITE" id="PS51898"/>
    </source>
</evidence>
<name>A0A517YC01_9BACT</name>
<dbReference type="InterPro" id="IPR011010">
    <property type="entry name" value="DNA_brk_join_enz"/>
</dbReference>
<dbReference type="PANTHER" id="PTHR30349:SF41">
    <property type="entry name" value="INTEGRASE_RECOMBINASE PROTEIN MJ0367-RELATED"/>
    <property type="match status" value="1"/>
</dbReference>
<dbReference type="AlphaFoldDB" id="A0A517YC01"/>
<dbReference type="EMBL" id="CP036274">
    <property type="protein sequence ID" value="QDU27765.1"/>
    <property type="molecule type" value="Genomic_DNA"/>
</dbReference>
<dbReference type="PROSITE" id="PS51898">
    <property type="entry name" value="TYR_RECOMBINASE"/>
    <property type="match status" value="1"/>
</dbReference>
<feature type="region of interest" description="Disordered" evidence="4">
    <location>
        <begin position="418"/>
        <end position="438"/>
    </location>
</feature>
<dbReference type="PANTHER" id="PTHR30349">
    <property type="entry name" value="PHAGE INTEGRASE-RELATED"/>
    <property type="match status" value="1"/>
</dbReference>
<protein>
    <submittedName>
        <fullName evidence="6">Tyrosine recombinase XerC</fullName>
    </submittedName>
</protein>
<dbReference type="GO" id="GO:0003677">
    <property type="term" value="F:DNA binding"/>
    <property type="evidence" value="ECO:0007669"/>
    <property type="project" value="UniProtKB-KW"/>
</dbReference>
<dbReference type="InterPro" id="IPR050090">
    <property type="entry name" value="Tyrosine_recombinase_XerCD"/>
</dbReference>
<reference evidence="6 7" key="1">
    <citation type="submission" date="2019-02" db="EMBL/GenBank/DDBJ databases">
        <title>Deep-cultivation of Planctomycetes and their phenomic and genomic characterization uncovers novel biology.</title>
        <authorList>
            <person name="Wiegand S."/>
            <person name="Jogler M."/>
            <person name="Boedeker C."/>
            <person name="Pinto D."/>
            <person name="Vollmers J."/>
            <person name="Rivas-Marin E."/>
            <person name="Kohn T."/>
            <person name="Peeters S.H."/>
            <person name="Heuer A."/>
            <person name="Rast P."/>
            <person name="Oberbeckmann S."/>
            <person name="Bunk B."/>
            <person name="Jeske O."/>
            <person name="Meyerdierks A."/>
            <person name="Storesund J.E."/>
            <person name="Kallscheuer N."/>
            <person name="Luecker S."/>
            <person name="Lage O.M."/>
            <person name="Pohl T."/>
            <person name="Merkel B.J."/>
            <person name="Hornburger P."/>
            <person name="Mueller R.-W."/>
            <person name="Bruemmer F."/>
            <person name="Labrenz M."/>
            <person name="Spormann A.M."/>
            <person name="Op den Camp H."/>
            <person name="Overmann J."/>
            <person name="Amann R."/>
            <person name="Jetten M.S.M."/>
            <person name="Mascher T."/>
            <person name="Medema M.H."/>
            <person name="Devos D.P."/>
            <person name="Kaster A.-K."/>
            <person name="Ovreas L."/>
            <person name="Rohde M."/>
            <person name="Galperin M.Y."/>
            <person name="Jogler C."/>
        </authorList>
    </citation>
    <scope>NUCLEOTIDE SEQUENCE [LARGE SCALE GENOMIC DNA]</scope>
    <source>
        <strain evidence="6 7">ETA_A8</strain>
    </source>
</reference>
<organism evidence="6 7">
    <name type="scientific">Anatilimnocola aggregata</name>
    <dbReference type="NCBI Taxonomy" id="2528021"/>
    <lineage>
        <taxon>Bacteria</taxon>
        <taxon>Pseudomonadati</taxon>
        <taxon>Planctomycetota</taxon>
        <taxon>Planctomycetia</taxon>
        <taxon>Pirellulales</taxon>
        <taxon>Pirellulaceae</taxon>
        <taxon>Anatilimnocola</taxon>
    </lineage>
</organism>
<evidence type="ECO:0000313" key="7">
    <source>
        <dbReference type="Proteomes" id="UP000315017"/>
    </source>
</evidence>
<evidence type="ECO:0000256" key="2">
    <source>
        <dbReference type="ARBA" id="ARBA00023125"/>
    </source>
</evidence>
<dbReference type="Pfam" id="PF00589">
    <property type="entry name" value="Phage_integrase"/>
    <property type="match status" value="1"/>
</dbReference>
<evidence type="ECO:0000256" key="3">
    <source>
        <dbReference type="ARBA" id="ARBA00023172"/>
    </source>
</evidence>
<dbReference type="GO" id="GO:0006310">
    <property type="term" value="P:DNA recombination"/>
    <property type="evidence" value="ECO:0007669"/>
    <property type="project" value="UniProtKB-KW"/>
</dbReference>
<dbReference type="KEGG" id="aagg:ETAA8_28550"/>
<sequence>MDEITVKVTKYADRRFWLMYYDCPMSGNRETRSTKQDKQKDAEKVAAKWEAELREGRYKPLVNIGWAEFRERYEAEVVPRMAVTTRSAIATTLNSIERILNPQRLRDLTEERLSYYQSKLRAAKLAEPSIRSYFAHLKSALAWAADLKLLAAVPKVKLAKRGKGVKMMKGRPITGEEFDRMLASVEAGLLLAAKERRAIRVKSERRGNEKPQKARSDAAKLADQKRNEAFAKATAPAWRRLLVGLRLSGLRLGEALNLSWDDESGILVDLSGKRPMLRIFADQEKGGQDRMHPVTPDFAEFLWATTPAERTGPVFPIPSKGFRQTVGMVWASMVIACIGRAAHVVVDKESGKFASAHDLRRTFGEKWSKLVMPVVLQQLMRHEDISTTMRFYVGKNAEATADAVWEAAGRINTFVNSQPESKNEQRLESSQVLGTSAT</sequence>
<dbReference type="InterPro" id="IPR002104">
    <property type="entry name" value="Integrase_catalytic"/>
</dbReference>
<accession>A0A517YC01</accession>
<dbReference type="InterPro" id="IPR013762">
    <property type="entry name" value="Integrase-like_cat_sf"/>
</dbReference>
<proteinExistence type="inferred from homology"/>
<dbReference type="OrthoDB" id="266605at2"/>
<comment type="similarity">
    <text evidence="1">Belongs to the 'phage' integrase family.</text>
</comment>
<evidence type="ECO:0000256" key="4">
    <source>
        <dbReference type="SAM" id="MobiDB-lite"/>
    </source>
</evidence>
<dbReference type="SUPFAM" id="SSF56349">
    <property type="entry name" value="DNA breaking-rejoining enzymes"/>
    <property type="match status" value="1"/>
</dbReference>
<keyword evidence="3" id="KW-0233">DNA recombination</keyword>
<dbReference type="InterPro" id="IPR010998">
    <property type="entry name" value="Integrase_recombinase_N"/>
</dbReference>
<feature type="compositionally biased region" description="Polar residues" evidence="4">
    <location>
        <begin position="428"/>
        <end position="438"/>
    </location>
</feature>
<dbReference type="RefSeq" id="WP_145088918.1">
    <property type="nucleotide sequence ID" value="NZ_CP036274.1"/>
</dbReference>